<feature type="chain" id="PRO_5006633428" evidence="1">
    <location>
        <begin position="23"/>
        <end position="524"/>
    </location>
</feature>
<accession>A0A0S7C067</accession>
<dbReference type="SUPFAM" id="SSF101478">
    <property type="entry name" value="ADP-ribosylglycohydrolase"/>
    <property type="match status" value="1"/>
</dbReference>
<dbReference type="GO" id="GO:0016787">
    <property type="term" value="F:hydrolase activity"/>
    <property type="evidence" value="ECO:0007669"/>
    <property type="project" value="UniProtKB-KW"/>
</dbReference>
<dbReference type="Proteomes" id="UP000053091">
    <property type="component" value="Unassembled WGS sequence"/>
</dbReference>
<protein>
    <submittedName>
        <fullName evidence="2">ADP-ribosylglycohydrolase</fullName>
    </submittedName>
</protein>
<keyword evidence="1" id="KW-0732">Signal</keyword>
<sequence length="524" mass="59728">MKIMKKLIILPFILLLLMSCQPEKKKQAELPETFTLSKEALFDKIRGGWAGQTIGCTYGGPTEFKFKGTMIQDYQEMVWYDDYIREIYELDPGLYDDVYLDFSFVQVIERLGVNAPADSFAVAFAREDYKLWHANQAARYNILNGIMPPESGHWMNNPHADDIDFQIEADFAGLMFPGMINNAAELCDRTGHIMNYGDGWYGGVFVAGMYATAFISDDIAFVIEQGLKPIPPQSKFHQVISDVIAWHQQYPDDWKKCWFEVEKKHTSEKGCPEGVFNAFNIDASVNAAYVVIGLLYGEKDFYKTMDIATRCGQDSDCNPATAAGILGVMLGYSRIPAFWKPAIEKVEDVMFPYSDLTLNQVYDLSYKHALEQVEANGGDVGSNDLTIKVQAPEMLRFEESFPGMFPVKELLVRTDHLEESIKFDFSGTGIVVLGNVKSRCIDESRDFVALLDVYIDGEVAEQVKMPFDYITRKYDIFHKYMLPSGEHKLEIKWVNQHPDFRIYFKSYVVYDDKPLESLSKKANL</sequence>
<evidence type="ECO:0000313" key="2">
    <source>
        <dbReference type="EMBL" id="GAP42147.1"/>
    </source>
</evidence>
<dbReference type="PROSITE" id="PS51257">
    <property type="entry name" value="PROKAR_LIPOPROTEIN"/>
    <property type="match status" value="1"/>
</dbReference>
<gene>
    <name evidence="2" type="ORF">TBC1_11276</name>
</gene>
<evidence type="ECO:0000313" key="3">
    <source>
        <dbReference type="Proteomes" id="UP000053091"/>
    </source>
</evidence>
<dbReference type="EMBL" id="DF968182">
    <property type="protein sequence ID" value="GAP42147.1"/>
    <property type="molecule type" value="Genomic_DNA"/>
</dbReference>
<dbReference type="STRING" id="1678841.TBC1_11276"/>
<dbReference type="InterPro" id="IPR005502">
    <property type="entry name" value="Ribosyl_crysJ1"/>
</dbReference>
<evidence type="ECO:0000256" key="1">
    <source>
        <dbReference type="SAM" id="SignalP"/>
    </source>
</evidence>
<dbReference type="InterPro" id="IPR036705">
    <property type="entry name" value="Ribosyl_crysJ1_sf"/>
</dbReference>
<organism evidence="2">
    <name type="scientific">Lentimicrobium saccharophilum</name>
    <dbReference type="NCBI Taxonomy" id="1678841"/>
    <lineage>
        <taxon>Bacteria</taxon>
        <taxon>Pseudomonadati</taxon>
        <taxon>Bacteroidota</taxon>
        <taxon>Bacteroidia</taxon>
        <taxon>Bacteroidales</taxon>
        <taxon>Lentimicrobiaceae</taxon>
        <taxon>Lentimicrobium</taxon>
    </lineage>
</organism>
<dbReference type="PATRIC" id="fig|1678841.3.peg.317"/>
<dbReference type="Pfam" id="PF03747">
    <property type="entry name" value="ADP_ribosyl_GH"/>
    <property type="match status" value="1"/>
</dbReference>
<feature type="signal peptide" evidence="1">
    <location>
        <begin position="1"/>
        <end position="22"/>
    </location>
</feature>
<name>A0A0S7C067_9BACT</name>
<dbReference type="AlphaFoldDB" id="A0A0S7C067"/>
<keyword evidence="2" id="KW-0378">Hydrolase</keyword>
<proteinExistence type="predicted"/>
<reference evidence="2" key="1">
    <citation type="journal article" date="2015" name="Genome Announc.">
        <title>Draft Genome Sequence of Bacteroidales Strain TBC1, a Novel Isolate from a Methanogenic Wastewater Treatment System.</title>
        <authorList>
            <person name="Tourlousse D.M."/>
            <person name="Matsuura N."/>
            <person name="Sun L."/>
            <person name="Toyonaga M."/>
            <person name="Kuroda K."/>
            <person name="Ohashi A."/>
            <person name="Cruz R."/>
            <person name="Yamaguchi T."/>
            <person name="Sekiguchi Y."/>
        </authorList>
    </citation>
    <scope>NUCLEOTIDE SEQUENCE [LARGE SCALE GENOMIC DNA]</scope>
    <source>
        <strain evidence="2">TBC1</strain>
    </source>
</reference>
<dbReference type="Gene3D" id="1.10.4080.10">
    <property type="entry name" value="ADP-ribosylation/Crystallin J1"/>
    <property type="match status" value="1"/>
</dbReference>
<keyword evidence="3" id="KW-1185">Reference proteome</keyword>
<dbReference type="Gene3D" id="2.60.120.260">
    <property type="entry name" value="Galactose-binding domain-like"/>
    <property type="match status" value="1"/>
</dbReference>